<feature type="region of interest" description="Disordered" evidence="1">
    <location>
        <begin position="112"/>
        <end position="132"/>
    </location>
</feature>
<dbReference type="Proteomes" id="UP001155587">
    <property type="component" value="Unassembled WGS sequence"/>
</dbReference>
<evidence type="ECO:0000256" key="1">
    <source>
        <dbReference type="SAM" id="MobiDB-lite"/>
    </source>
</evidence>
<reference evidence="2" key="1">
    <citation type="submission" date="2022-02" db="EMBL/GenBank/DDBJ databases">
        <title>Vibrio sp. nov, a new bacterium isolated from seawater.</title>
        <authorList>
            <person name="Yuan Y."/>
        </authorList>
    </citation>
    <scope>NUCLEOTIDE SEQUENCE</scope>
    <source>
        <strain evidence="2">ZSDZ65</strain>
    </source>
</reference>
<gene>
    <name evidence="2" type="ORF">MD535_06170</name>
</gene>
<dbReference type="EMBL" id="JAKRRY010000005">
    <property type="protein sequence ID" value="MCW8345594.1"/>
    <property type="molecule type" value="Genomic_DNA"/>
</dbReference>
<sequence>MKLELSLLSGELATEFKTVQAMVAIYCRDHHQDDHQGKSLCKSCRELIDYAEMRLDRCPYGQKKPTCNKCPIHCYKPQPKEQMQAVMRYAGPRMLFPHPILSIRHLLHERRAVPAKPGAGLSNRSQRKNRGE</sequence>
<protein>
    <submittedName>
        <fullName evidence="2">Nitrous oxide-stimulated promoter family protein</fullName>
    </submittedName>
</protein>
<organism evidence="2 3">
    <name type="scientific">Vibrio qingdaonensis</name>
    <dbReference type="NCBI Taxonomy" id="2829491"/>
    <lineage>
        <taxon>Bacteria</taxon>
        <taxon>Pseudomonadati</taxon>
        <taxon>Pseudomonadota</taxon>
        <taxon>Gammaproteobacteria</taxon>
        <taxon>Vibrionales</taxon>
        <taxon>Vibrionaceae</taxon>
        <taxon>Vibrio</taxon>
    </lineage>
</organism>
<proteinExistence type="predicted"/>
<evidence type="ECO:0000313" key="3">
    <source>
        <dbReference type="Proteomes" id="UP001155587"/>
    </source>
</evidence>
<dbReference type="NCBIfam" id="NF007714">
    <property type="entry name" value="PRK10410.1-2"/>
    <property type="match status" value="1"/>
</dbReference>
<dbReference type="Pfam" id="PF11756">
    <property type="entry name" value="YgbA_NO"/>
    <property type="match status" value="1"/>
</dbReference>
<keyword evidence="3" id="KW-1185">Reference proteome</keyword>
<dbReference type="NCBIfam" id="NF007715">
    <property type="entry name" value="PRK10410.1-3"/>
    <property type="match status" value="1"/>
</dbReference>
<name>A0A9X3CLY5_9VIBR</name>
<dbReference type="AlphaFoldDB" id="A0A9X3CLY5"/>
<accession>A0A9X3CLY5</accession>
<comment type="caution">
    <text evidence="2">The sequence shown here is derived from an EMBL/GenBank/DDBJ whole genome shotgun (WGS) entry which is preliminary data.</text>
</comment>
<evidence type="ECO:0000313" key="2">
    <source>
        <dbReference type="EMBL" id="MCW8345594.1"/>
    </source>
</evidence>
<dbReference type="InterPro" id="IPR020483">
    <property type="entry name" value="Uncharacterised_YgbA"/>
</dbReference>